<gene>
    <name evidence="1" type="ORF">BDZ83DRAFT_461262</name>
</gene>
<evidence type="ECO:0000313" key="1">
    <source>
        <dbReference type="EMBL" id="KAK1719473.1"/>
    </source>
</evidence>
<reference evidence="1" key="1">
    <citation type="submission" date="2021-12" db="EMBL/GenBank/DDBJ databases">
        <title>Comparative genomics, transcriptomics and evolutionary studies reveal genomic signatures of adaptation to plant cell wall in hemibiotrophic fungi.</title>
        <authorList>
            <consortium name="DOE Joint Genome Institute"/>
            <person name="Baroncelli R."/>
            <person name="Diaz J.F."/>
            <person name="Benocci T."/>
            <person name="Peng M."/>
            <person name="Battaglia E."/>
            <person name="Haridas S."/>
            <person name="Andreopoulos W."/>
            <person name="Labutti K."/>
            <person name="Pangilinan J."/>
            <person name="Floch G.L."/>
            <person name="Makela M.R."/>
            <person name="Henrissat B."/>
            <person name="Grigoriev I.V."/>
            <person name="Crouch J.A."/>
            <person name="De Vries R.P."/>
            <person name="Sukno S.A."/>
            <person name="Thon M.R."/>
        </authorList>
    </citation>
    <scope>NUCLEOTIDE SEQUENCE</scope>
    <source>
        <strain evidence="1">CBS 112980</strain>
    </source>
</reference>
<organism evidence="1 2">
    <name type="scientific">Glomerella acutata</name>
    <name type="common">Colletotrichum acutatum</name>
    <dbReference type="NCBI Taxonomy" id="27357"/>
    <lineage>
        <taxon>Eukaryota</taxon>
        <taxon>Fungi</taxon>
        <taxon>Dikarya</taxon>
        <taxon>Ascomycota</taxon>
        <taxon>Pezizomycotina</taxon>
        <taxon>Sordariomycetes</taxon>
        <taxon>Hypocreomycetidae</taxon>
        <taxon>Glomerellales</taxon>
        <taxon>Glomerellaceae</taxon>
        <taxon>Colletotrichum</taxon>
        <taxon>Colletotrichum acutatum species complex</taxon>
    </lineage>
</organism>
<dbReference type="Proteomes" id="UP001244207">
    <property type="component" value="Unassembled WGS sequence"/>
</dbReference>
<dbReference type="RefSeq" id="XP_060361557.1">
    <property type="nucleotide sequence ID" value="XM_060503239.1"/>
</dbReference>
<dbReference type="GeneID" id="85387138"/>
<accession>A0AAD8UCB3</accession>
<protein>
    <submittedName>
        <fullName evidence="1">Uncharacterized protein</fullName>
    </submittedName>
</protein>
<proteinExistence type="predicted"/>
<evidence type="ECO:0000313" key="2">
    <source>
        <dbReference type="Proteomes" id="UP001244207"/>
    </source>
</evidence>
<sequence>MGMGRSNVVAWVSVRTFRSLSLLVGVGGEEGWCVGVDAWMRGCVVVFGLGERMAVVRVRWATGRRRDWIDCVEVRLLR</sequence>
<dbReference type="EMBL" id="JAHMHS010000095">
    <property type="protein sequence ID" value="KAK1719473.1"/>
    <property type="molecule type" value="Genomic_DNA"/>
</dbReference>
<keyword evidence="2" id="KW-1185">Reference proteome</keyword>
<dbReference type="AlphaFoldDB" id="A0AAD8UCB3"/>
<comment type="caution">
    <text evidence="1">The sequence shown here is derived from an EMBL/GenBank/DDBJ whole genome shotgun (WGS) entry which is preliminary data.</text>
</comment>
<name>A0AAD8UCB3_GLOAC</name>